<dbReference type="Gene3D" id="2.60.120.650">
    <property type="entry name" value="Cupin"/>
    <property type="match status" value="1"/>
</dbReference>
<proteinExistence type="inferred from homology"/>
<comment type="cofactor">
    <cofactor evidence="1">
        <name>Fe(2+)</name>
        <dbReference type="ChEBI" id="CHEBI:29033"/>
    </cofactor>
</comment>
<keyword evidence="5 13" id="KW-0863">Zinc-finger</keyword>
<keyword evidence="6" id="KW-0862">Zinc</keyword>
<keyword evidence="9" id="KW-0805">Transcription regulation</keyword>
<keyword evidence="15" id="KW-1133">Transmembrane helix</keyword>
<name>A0A8S9QUA6_BRACR</name>
<evidence type="ECO:0000256" key="3">
    <source>
        <dbReference type="ARBA" id="ARBA00006801"/>
    </source>
</evidence>
<evidence type="ECO:0000256" key="9">
    <source>
        <dbReference type="ARBA" id="ARBA00023015"/>
    </source>
</evidence>
<dbReference type="FunFam" id="2.60.120.650:FF:000026">
    <property type="entry name" value="Transcription factor jumonji domain-containing protein"/>
    <property type="match status" value="1"/>
</dbReference>
<protein>
    <recommendedName>
        <fullName evidence="20">JmjC domain-containing protein</fullName>
    </recommendedName>
</protein>
<dbReference type="PROSITE" id="PS51184">
    <property type="entry name" value="JMJC"/>
    <property type="match status" value="1"/>
</dbReference>
<evidence type="ECO:0000313" key="19">
    <source>
        <dbReference type="Proteomes" id="UP000712600"/>
    </source>
</evidence>
<reference evidence="18" key="1">
    <citation type="submission" date="2019-12" db="EMBL/GenBank/DDBJ databases">
        <title>Genome sequencing and annotation of Brassica cretica.</title>
        <authorList>
            <person name="Studholme D.J."/>
            <person name="Sarris P."/>
        </authorList>
    </citation>
    <scope>NUCLEOTIDE SEQUENCE</scope>
    <source>
        <strain evidence="18">PFS-109/04</strain>
        <tissue evidence="18">Leaf</tissue>
    </source>
</reference>
<dbReference type="PANTHER" id="PTHR12549:SF59">
    <property type="entry name" value="LYSINE-SPECIFIC DEMETHYLASE JMJ29"/>
    <property type="match status" value="1"/>
</dbReference>
<comment type="subcellular location">
    <subcellularLocation>
        <location evidence="2">Nucleus</location>
    </subcellularLocation>
</comment>
<evidence type="ECO:0000256" key="2">
    <source>
        <dbReference type="ARBA" id="ARBA00004123"/>
    </source>
</evidence>
<dbReference type="InterPro" id="IPR018866">
    <property type="entry name" value="Znf-4CXXC_R1"/>
</dbReference>
<dbReference type="GO" id="GO:0008270">
    <property type="term" value="F:zinc ion binding"/>
    <property type="evidence" value="ECO:0007669"/>
    <property type="project" value="UniProtKB-KW"/>
</dbReference>
<dbReference type="PROSITE" id="PS50089">
    <property type="entry name" value="ZF_RING_2"/>
    <property type="match status" value="1"/>
</dbReference>
<evidence type="ECO:0000256" key="13">
    <source>
        <dbReference type="PROSITE-ProRule" id="PRU00175"/>
    </source>
</evidence>
<feature type="domain" description="JmjC" evidence="17">
    <location>
        <begin position="758"/>
        <end position="986"/>
    </location>
</feature>
<feature type="transmembrane region" description="Helical" evidence="15">
    <location>
        <begin position="1004"/>
        <end position="1023"/>
    </location>
</feature>
<evidence type="ECO:0000259" key="16">
    <source>
        <dbReference type="PROSITE" id="PS50089"/>
    </source>
</evidence>
<dbReference type="InterPro" id="IPR045109">
    <property type="entry name" value="LSDs-like"/>
</dbReference>
<keyword evidence="7" id="KW-0560">Oxidoreductase</keyword>
<dbReference type="Proteomes" id="UP000712600">
    <property type="component" value="Unassembled WGS sequence"/>
</dbReference>
<comment type="similarity">
    <text evidence="3">Belongs to the JARID1 histone demethylase family.</text>
</comment>
<feature type="compositionally biased region" description="Polar residues" evidence="14">
    <location>
        <begin position="184"/>
        <end position="198"/>
    </location>
</feature>
<evidence type="ECO:0000256" key="11">
    <source>
        <dbReference type="ARBA" id="ARBA00023242"/>
    </source>
</evidence>
<evidence type="ECO:0008006" key="20">
    <source>
        <dbReference type="Google" id="ProtNLM"/>
    </source>
</evidence>
<feature type="region of interest" description="Disordered" evidence="14">
    <location>
        <begin position="172"/>
        <end position="201"/>
    </location>
</feature>
<gene>
    <name evidence="18" type="ORF">F2Q69_00013903</name>
</gene>
<dbReference type="GO" id="GO:0006357">
    <property type="term" value="P:regulation of transcription by RNA polymerase II"/>
    <property type="evidence" value="ECO:0007669"/>
    <property type="project" value="TreeGrafter"/>
</dbReference>
<feature type="compositionally biased region" description="Basic and acidic residues" evidence="14">
    <location>
        <begin position="111"/>
        <end position="125"/>
    </location>
</feature>
<dbReference type="EMBL" id="QGKX02000996">
    <property type="protein sequence ID" value="KAF3553929.1"/>
    <property type="molecule type" value="Genomic_DNA"/>
</dbReference>
<dbReference type="Pfam" id="PF10497">
    <property type="entry name" value="zf-4CXXC_R1"/>
    <property type="match status" value="1"/>
</dbReference>
<feature type="region of interest" description="Disordered" evidence="14">
    <location>
        <begin position="111"/>
        <end position="131"/>
    </location>
</feature>
<dbReference type="PANTHER" id="PTHR12549">
    <property type="entry name" value="JMJC DOMAIN-CONTAINING HISTONE DEMETHYLATION PROTEIN"/>
    <property type="match status" value="1"/>
</dbReference>
<dbReference type="InterPro" id="IPR001841">
    <property type="entry name" value="Znf_RING"/>
</dbReference>
<keyword evidence="15" id="KW-0812">Transmembrane</keyword>
<sequence length="1025" mass="117858">MGSVSLEHYSLLMENSLTYSWWTKKKRSFRLFKSKGSASRRGDEEACTSSKPVISRVYCRKRKHSVDDQDLALETNDKRSSKVEAVPKDVKHSSDDDIMLSDWITRRRNTVENREDKGKEEVDAKSEDDDDCTILENQSSKRFTSKRKDRRQLELEEDMEWEEEVNLISKMKASSRRRRKASNIPENDTVATSSQSRSPDSEVLDALLKIGSSDDSTTIRNTSKESKERNAICHQCLKGERVTLLICRECEDTMYCLQCTRKWYPQLSEDHVVDKCPSCRKNCNCSRCLHLNGLIKTSNKELSSSERRQHLQYLISLMLPFLKKISESQSEEIEIEAKVQGILPSEVDVNRAVSYCDERVYCDHCATSIVDLHRSCPKCSYELCLKCCQEIRQGLISERPEIKLHYVDKGYKYMHGLEMEPSSYSVSEGDEEAKPSPQWNVGILPSEVDVNRAVSYCDERVYCDHCATSIVDLHRSCPKCSYELCLKCCQEIRQGLISERPEIKLHYVDKGYKYMHGLEMEPSSYSVSEGDEEAKPSPQWNVGFNGRITCAPKALGGCGECTLKLQRILPRMRMSDLEQKAETLLASYIISLPRALNCKCSALETDMRRKAASRTTSNDNYLFCPDSLDVLKEEELLHFQEHWAKGEPVIVRNILDSTPGLSWEPMVMWRALCENVDSSTSSSKMSHVRAIDCLSHCEVEVNTRDFFEGYSMGRTYENFWPEMLKLKDWPPSDKFEDLLPRHCDEFISALPFQEYSDPRTGILNIAAKLPEGLIKPDLGPKFYIAYGIPDELGRGDSVTKLHCDMSDAVNILTHTAEVTLSQEQISAVKDIKQKHKEQNRFEKNGTGIACSQEEVETNMPEILSHENDETGSALWDIFRREDVPKLEEYLRKHCKEFRHAYCCPVTKVYHPIHDQSCYLTVEHKRKLKAEFGIEPWTFLQKLGEAVFIPAGCPHQVRNLKSCTKVAVDFVSPENIKECLRLTEEFRQLPKNHKAREDKLEASLFSLYQLINVFFLLLYVRVFVFV</sequence>
<keyword evidence="4" id="KW-0479">Metal-binding</keyword>
<dbReference type="SMART" id="SM00558">
    <property type="entry name" value="JmjC"/>
    <property type="match status" value="1"/>
</dbReference>
<dbReference type="GO" id="GO:0000785">
    <property type="term" value="C:chromatin"/>
    <property type="evidence" value="ECO:0007669"/>
    <property type="project" value="TreeGrafter"/>
</dbReference>
<comment type="caution">
    <text evidence="18">The sequence shown here is derived from an EMBL/GenBank/DDBJ whole genome shotgun (WGS) entry which is preliminary data.</text>
</comment>
<evidence type="ECO:0000256" key="12">
    <source>
        <dbReference type="ARBA" id="ARBA00060112"/>
    </source>
</evidence>
<evidence type="ECO:0000256" key="14">
    <source>
        <dbReference type="SAM" id="MobiDB-lite"/>
    </source>
</evidence>
<dbReference type="Pfam" id="PF02373">
    <property type="entry name" value="JmjC"/>
    <property type="match status" value="1"/>
</dbReference>
<dbReference type="CDD" id="cd02208">
    <property type="entry name" value="cupin_RmlC-like"/>
    <property type="match status" value="1"/>
</dbReference>
<evidence type="ECO:0000256" key="8">
    <source>
        <dbReference type="ARBA" id="ARBA00023004"/>
    </source>
</evidence>
<evidence type="ECO:0000256" key="7">
    <source>
        <dbReference type="ARBA" id="ARBA00023002"/>
    </source>
</evidence>
<keyword evidence="10" id="KW-0804">Transcription</keyword>
<feature type="domain" description="RING-type" evidence="16">
    <location>
        <begin position="233"/>
        <end position="280"/>
    </location>
</feature>
<evidence type="ECO:0000256" key="15">
    <source>
        <dbReference type="SAM" id="Phobius"/>
    </source>
</evidence>
<keyword evidence="11" id="KW-0539">Nucleus</keyword>
<accession>A0A8S9QUA6</accession>
<evidence type="ECO:0000256" key="5">
    <source>
        <dbReference type="ARBA" id="ARBA00022771"/>
    </source>
</evidence>
<comment type="function">
    <text evidence="12">May function as histone H3 lysine demethylase and be involved in regulation of gene expression.</text>
</comment>
<dbReference type="SUPFAM" id="SSF51197">
    <property type="entry name" value="Clavaminate synthase-like"/>
    <property type="match status" value="1"/>
</dbReference>
<evidence type="ECO:0000313" key="18">
    <source>
        <dbReference type="EMBL" id="KAF3553929.1"/>
    </source>
</evidence>
<keyword evidence="8" id="KW-0408">Iron</keyword>
<dbReference type="AlphaFoldDB" id="A0A8S9QUA6"/>
<dbReference type="GO" id="GO:0031490">
    <property type="term" value="F:chromatin DNA binding"/>
    <property type="evidence" value="ECO:0007669"/>
    <property type="project" value="TreeGrafter"/>
</dbReference>
<keyword evidence="15" id="KW-0472">Membrane</keyword>
<dbReference type="GO" id="GO:0016491">
    <property type="term" value="F:oxidoreductase activity"/>
    <property type="evidence" value="ECO:0007669"/>
    <property type="project" value="UniProtKB-KW"/>
</dbReference>
<dbReference type="InterPro" id="IPR003347">
    <property type="entry name" value="JmjC_dom"/>
</dbReference>
<dbReference type="GO" id="GO:0032454">
    <property type="term" value="F:histone H3K9 demethylase activity"/>
    <property type="evidence" value="ECO:0007669"/>
    <property type="project" value="InterPro"/>
</dbReference>
<dbReference type="GO" id="GO:0003712">
    <property type="term" value="F:transcription coregulator activity"/>
    <property type="evidence" value="ECO:0007669"/>
    <property type="project" value="TreeGrafter"/>
</dbReference>
<evidence type="ECO:0000256" key="1">
    <source>
        <dbReference type="ARBA" id="ARBA00001954"/>
    </source>
</evidence>
<evidence type="ECO:0000256" key="6">
    <source>
        <dbReference type="ARBA" id="ARBA00022833"/>
    </source>
</evidence>
<evidence type="ECO:0000259" key="17">
    <source>
        <dbReference type="PROSITE" id="PS51184"/>
    </source>
</evidence>
<dbReference type="GO" id="GO:0000118">
    <property type="term" value="C:histone deacetylase complex"/>
    <property type="evidence" value="ECO:0007669"/>
    <property type="project" value="TreeGrafter"/>
</dbReference>
<organism evidence="18 19">
    <name type="scientific">Brassica cretica</name>
    <name type="common">Mustard</name>
    <dbReference type="NCBI Taxonomy" id="69181"/>
    <lineage>
        <taxon>Eukaryota</taxon>
        <taxon>Viridiplantae</taxon>
        <taxon>Streptophyta</taxon>
        <taxon>Embryophyta</taxon>
        <taxon>Tracheophyta</taxon>
        <taxon>Spermatophyta</taxon>
        <taxon>Magnoliopsida</taxon>
        <taxon>eudicotyledons</taxon>
        <taxon>Gunneridae</taxon>
        <taxon>Pentapetalae</taxon>
        <taxon>rosids</taxon>
        <taxon>malvids</taxon>
        <taxon>Brassicales</taxon>
        <taxon>Brassicaceae</taxon>
        <taxon>Brassiceae</taxon>
        <taxon>Brassica</taxon>
    </lineage>
</organism>
<evidence type="ECO:0000256" key="4">
    <source>
        <dbReference type="ARBA" id="ARBA00022723"/>
    </source>
</evidence>
<evidence type="ECO:0000256" key="10">
    <source>
        <dbReference type="ARBA" id="ARBA00023163"/>
    </source>
</evidence>